<feature type="compositionally biased region" description="Gly residues" evidence="1">
    <location>
        <begin position="390"/>
        <end position="407"/>
    </location>
</feature>
<feature type="region of interest" description="Disordered" evidence="1">
    <location>
        <begin position="117"/>
        <end position="210"/>
    </location>
</feature>
<keyword evidence="5" id="KW-1185">Reference proteome</keyword>
<evidence type="ECO:0000259" key="3">
    <source>
        <dbReference type="Pfam" id="PF21722"/>
    </source>
</evidence>
<feature type="compositionally biased region" description="Gly residues" evidence="1">
    <location>
        <begin position="452"/>
        <end position="461"/>
    </location>
</feature>
<evidence type="ECO:0000313" key="4">
    <source>
        <dbReference type="EMBL" id="ALO45170.1"/>
    </source>
</evidence>
<dbReference type="Pfam" id="PF21722">
    <property type="entry name" value="Gly_rich_2"/>
    <property type="match status" value="2"/>
</dbReference>
<feature type="compositionally biased region" description="Low complexity" evidence="1">
    <location>
        <begin position="275"/>
        <end position="284"/>
    </location>
</feature>
<feature type="compositionally biased region" description="Gly residues" evidence="1">
    <location>
        <begin position="248"/>
        <end position="274"/>
    </location>
</feature>
<name>A0A0S2KB01_9GAMM</name>
<feature type="compositionally biased region" description="Polar residues" evidence="1">
    <location>
        <begin position="124"/>
        <end position="138"/>
    </location>
</feature>
<feature type="compositionally biased region" description="Gly residues" evidence="1">
    <location>
        <begin position="548"/>
        <end position="560"/>
    </location>
</feature>
<dbReference type="OrthoDB" id="9790247at2"/>
<dbReference type="Proteomes" id="UP000065641">
    <property type="component" value="Chromosome"/>
</dbReference>
<evidence type="ECO:0000259" key="2">
    <source>
        <dbReference type="Pfam" id="PF20419"/>
    </source>
</evidence>
<evidence type="ECO:0000313" key="5">
    <source>
        <dbReference type="Proteomes" id="UP000065641"/>
    </source>
</evidence>
<feature type="compositionally biased region" description="Low complexity" evidence="1">
    <location>
        <begin position="538"/>
        <end position="547"/>
    </location>
</feature>
<proteinExistence type="predicted"/>
<feature type="region of interest" description="Disordered" evidence="1">
    <location>
        <begin position="3043"/>
        <end position="3063"/>
    </location>
</feature>
<sequence length="3492" mass="358547" precursor="true">MPAILFVGFASAQNPGPEPVTGTGGNTVQEVTIPLIGSGGNISTQGPYTVHVFNSNGTFTPPAGLTSLDVLVVGGGGGGGSTYGGGGGAGGLRWETGVTVNQPSYNVVIGAGGAGGNGITTTNDPSGNGQNGGDSSFGSIVAEGGGYGQGGAQSTGSGGDGGSGGGGGGITTGSARPGGNGTVGQGNDGGDGNGSTGNNNRSGGGGGGAGAAGANGTNGAGGDGGIGSDFSAVFGTGVGDSGWFAGGGGGGKRSGGSSLGGDGGTGGGGAGGGAQDPAATIGQANTGGGGGASGGSGGTPGAAGGSGIVIVRYIAPEQDFIVHTFTGDGAFEAPPGVDEVDVLVVAGGGGGGTSLAFSNAGSGGGGAGGLVYEEGFAVAGSVNITVGAGGAGGDGPGHETGGTGGNSTFGSLTALGGGGGIGGNGSGNTGGSGGGSRGAAGGAATQPASASGGFGNRGGNSAGSPAGAAGTGGGGAGGNAQDLAGTNGENGGNGGVGLQFDISGTNTYYAGGGGGGAAQNLATPGQGGLGGGGDGGRSDTAATAGTPNTGGGGGGGNNDTIGADGGSGVVIVRYAAPQLTITTQPSASAVSDVIFNDQPVINYVDADGSPVGGVQINVALASGGGTLNGTLSATTDASGNATFTDLSITGAAGVRTLSFTVNGFDGEVVSNEVELVTYRFEISHVTNNGVCSAFTAITISVLDSNDDLLLNYDGTVQISNDNNIGNYSLGAGAQGTLDNLTNNDGAAEYTFDINDNGVAILNFSTSVADTYEFDVTSGSIITENYNISLTLEACAFRIFHDGNADVCSVEPVTIQVVTASGNTVTGYTGTVNISTAGITGGNWSKTSTPADALGTLTPGSPDTGAAVYTFVAADAGEVVLNFQDNTAETVNFNLVAANVAQPSGQYDPDLTVQACQFRITHSNASDVCSIEEVTITLVNSAGNTVTNYTGTINLSTSTGLGTWVDVGQSNGVITDPVDEDGNATYAFDASDNGVVVLGFRQVSNLGAININVSDGLTQDPGDSTNQYDQNIVFSNCSFEISHVLNANACEITEITFTVRDSVGGIATDYIGTMRITNNTNRGDWLAPASAQGTLDAPSGPDTGVADYTFAAADNGVVILEFTSATPAVINFDVEDHTIVENGAFDPNLFFSGCFPQIFQGPVCSNPGTSASVAIPDENPVAALRSRMVLMATMQIGDSSAATTATFNGVNMTRVIRMENDDQGPGVTTEIWAIFDDDLPNTAGTYNGSFSGGVGDPAICVLSVTGVEQILPTQASPNPETGPVNSSKYTGPVVNDRHNATTTITTHQNNAFVFSVAANDRGSDFSLDSYFWRPPEPSTTLTGIWGGRVPQNPFDPPYREAQDQANPTGGKTAGSAGVLSAASVLEVVEPYQSGAFLQPTMNAHVVAAFNPLVAGAPIAEGYVPVVLYETFSGAMSYRAIGNTLRSLPSNTNLTVDPAQDCAMEDFATGTTADLTLPVGSSITAAYLYWAGSGTPAQADSQVSFGPDGNEVSVVADEVFLAEGLTAVEVDFFAGYADVTGLVSGNGTYRLKDLAVQTGAPWNNNGTCAGGWSLIVIFEHPNEHLRVVNLFHGFQPFQYSSFTLVPRNFRMATFDNALLLPNGQVTHVTIEGDEQLSTGDESLSIQSAPNAVTFNALPNSFNPVNSEFNSTIVRPIYDIGPTTYFEFQDSAGLNSDGYEIDFPGVDADESTRTGNRIGETWGLDVDTHYLSNTLLEDFAQPGQEAERITTRYSSGQDLVLLLSEVISVTNFPIADLEVFIEQSGTFKVGGTGSYQIDVTNNGNGTSTGGEATGLITVAVRLPTGLTFANAGDVSGTGWSCSVTLSPGAFTCEYDIASTYTGGELPSGDSLPSITADVVIAGTSQFPLLNNNAPVVARMLHSGGNCGAEADGFIPDPLGCDRSPQFDNKNDTQGDTIDVDDIDVKTDANNNVDRVVTVVRGIETDLRLQKTVLGTLETNTTGQYQLTVTNLGPDATTQTITLTDNQPVGVTFLAAAGTGWSCATITPTLSCTFAGSLAANASTNLILDVDVVGAAGFNVTNTAQVSIGAGNFDTVPGNNAATDVTTIVGPPVASQERFLISVSTPGNSTSIGGLNNFENHDLIIYDPSTDEAVMFFDDSLENSGRIDDINAVHLLKNGQIVLSANDSSTIGSNNLDFDAWDLVRYDPIVGTASTFLDGSTVFANHTTVNVNGAYVLDDCASNDDDLDCSVLLTTTTGGVAGSNNLAFTASDIIIYYRSGPNAGQAAIYVDGSDPDVFGATEGNGNVNIDAIYQRVDPSDPEGVVDTYALSVDNATATIGDGLDPVTGTIFTRDDVTELNLTDGETQNLFLGDQPLGEFSPVSGDRRLNALHIIEDGYIGHFSIKQEQGGSVCEPGIIRISKHEGLTHNRDLDYYGTVRITTSTNYGTWQLQSGNGVLTNQGNGQALYNFVAADQGTVLLRLVYDQPGTVNVDVTNGVAREIGSEDSSFTFNSVLTPITWIDEFFVNSFSNNDGSRNWAGAWEELDGVDGTVGGGLGVSTGNIQVLNGRLQMTSSVAAANNSIDPSVARVYNIDSVPNSEDVTLTYRYAHTALAASDTVVVEARGSSADNWVTVVTMDNMTSNQQNSSLLSSTYNLTTILGNAVPAQTLESTAEIRFRISNGFELNRYFYVDRVVIETATDQCGYTGSGSLEHYAISHSGFGLTCVGTPVTFTAHDAAHDPISAEGDTINLSTSPAKGVWSRVLNGAGSLTSVAAQSDNGQASYTFAPGEESVTLLLNYTVPAGAVQPVNINVLGAVSNASELEDPTLEIAETGLYFYNETLSNATIPTQIAGKPSNVAPLAQLLTLQAVRSSDNDPYQCVPLFDAGQTLPIQLAAECKNPGDCFGGETFTVNGEAVALVNDNSAAGASSYTEVELDFVTQPSGAPGATLVLNYSDVGQMQLHARFDIPFGFFGNPTPDDPLNPPGNSGDFMLGSSQDFVVRPFGFAIDFPGDQGLDRADDFPANNFPDRAGNPADSFATDEDGNVFVHAGEGFDTVVSAVAWQAGDDLDQDGQPDAGADLHDNPRTPNFYYDSDGVSDNYRVKLSVIENEVENLGGVIGELGNETLFYNDFDSYAVNGTGMRNITYNEVGIIDMQAQLVDSNEDPVAYLGTDVINGRVDNVGRFYPERFQVTSTMLLSRSDLSCAPPSVFTYMDEPFEVEVELRALNVQGQATVNYRDVYAKLASYGDLNFRAIEEVASADNNNLTSRLVNESIPGTFQNLWGDVTGGELAIDGDLIFSRATPPEPDGPFEDIVIAFVPTDSDGVTLDAGDLNAEITQATPEFYQIGEQNFRYGRLIINNAYGPETEDLAITFQVEYYDSDQGRFVASIDDSCTVINASELSFVTGTYTGDLDDGDTSIDSPLSSTFHQGQVQGVQSAVNPTDPTFTLTAPGEGNGGTVDIEIDLDALNLPYLRFKWPHEDNDYDENPRAQVEFGQFRSHDRVINWQEIYNGATP</sequence>
<dbReference type="PATRIC" id="fig|1249552.3.peg.490"/>
<protein>
    <submittedName>
        <fullName evidence="4">Uncharacterized protein</fullName>
    </submittedName>
</protein>
<dbReference type="STRING" id="1249552.PS2015_484"/>
<feature type="domain" description="Glycine-rich" evidence="3">
    <location>
        <begin position="328"/>
        <end position="574"/>
    </location>
</feature>
<gene>
    <name evidence="4" type="ORF">PS2015_484</name>
</gene>
<feature type="compositionally biased region" description="Gly residues" evidence="1">
    <location>
        <begin position="143"/>
        <end position="195"/>
    </location>
</feature>
<dbReference type="RefSeq" id="WP_156412635.1">
    <property type="nucleotide sequence ID" value="NZ_CP013189.1"/>
</dbReference>
<feature type="compositionally biased region" description="Gly residues" evidence="1">
    <location>
        <begin position="415"/>
        <end position="441"/>
    </location>
</feature>
<feature type="compositionally biased region" description="Gly residues" evidence="1">
    <location>
        <begin position="525"/>
        <end position="535"/>
    </location>
</feature>
<dbReference type="InterPro" id="IPR046524">
    <property type="entry name" value="DUF6701"/>
</dbReference>
<evidence type="ECO:0000256" key="1">
    <source>
        <dbReference type="SAM" id="MobiDB-lite"/>
    </source>
</evidence>
<feature type="compositionally biased region" description="Low complexity" evidence="1">
    <location>
        <begin position="442"/>
        <end position="451"/>
    </location>
</feature>
<feature type="region of interest" description="Disordered" evidence="1">
    <location>
        <begin position="390"/>
        <end position="490"/>
    </location>
</feature>
<reference evidence="4 5" key="1">
    <citation type="submission" date="2015-11" db="EMBL/GenBank/DDBJ databases">
        <authorList>
            <person name="Zhang Y."/>
            <person name="Guo Z."/>
        </authorList>
    </citation>
    <scope>NUCLEOTIDE SEQUENCE [LARGE SCALE GENOMIC DNA]</scope>
    <source>
        <strain evidence="4 5">KCTC 32221</strain>
    </source>
</reference>
<accession>A0A0S2KB01</accession>
<feature type="compositionally biased region" description="Gly residues" evidence="1">
    <location>
        <begin position="285"/>
        <end position="299"/>
    </location>
</feature>
<dbReference type="InterPro" id="IPR049304">
    <property type="entry name" value="Gly_rich_dom"/>
</dbReference>
<feature type="compositionally biased region" description="Gly residues" evidence="1">
    <location>
        <begin position="469"/>
        <end position="478"/>
    </location>
</feature>
<dbReference type="Pfam" id="PF20419">
    <property type="entry name" value="DUF6701"/>
    <property type="match status" value="1"/>
</dbReference>
<feature type="domain" description="Glycine-rich" evidence="3">
    <location>
        <begin position="56"/>
        <end position="313"/>
    </location>
</feature>
<feature type="region of interest" description="Disordered" evidence="1">
    <location>
        <begin position="521"/>
        <end position="560"/>
    </location>
</feature>
<dbReference type="EMBL" id="CP013189">
    <property type="protein sequence ID" value="ALO45170.1"/>
    <property type="molecule type" value="Genomic_DNA"/>
</dbReference>
<feature type="region of interest" description="Disordered" evidence="1">
    <location>
        <begin position="248"/>
        <end position="299"/>
    </location>
</feature>
<organism evidence="4 5">
    <name type="scientific">Pseudohongiella spirulinae</name>
    <dbReference type="NCBI Taxonomy" id="1249552"/>
    <lineage>
        <taxon>Bacteria</taxon>
        <taxon>Pseudomonadati</taxon>
        <taxon>Pseudomonadota</taxon>
        <taxon>Gammaproteobacteria</taxon>
        <taxon>Pseudomonadales</taxon>
        <taxon>Pseudohongiellaceae</taxon>
        <taxon>Pseudohongiella</taxon>
    </lineage>
</organism>
<feature type="domain" description="DUF6701" evidence="2">
    <location>
        <begin position="2830"/>
        <end position="3486"/>
    </location>
</feature>
<dbReference type="KEGG" id="pspi:PS2015_484"/>